<feature type="region of interest" description="Disordered" evidence="1">
    <location>
        <begin position="169"/>
        <end position="188"/>
    </location>
</feature>
<dbReference type="Proteomes" id="UP000033448">
    <property type="component" value="Unassembled WGS sequence"/>
</dbReference>
<dbReference type="RefSeq" id="WP_156156736.1">
    <property type="nucleotide sequence ID" value="NZ_JYIT01000072.1"/>
</dbReference>
<evidence type="ECO:0000256" key="1">
    <source>
        <dbReference type="SAM" id="MobiDB-lite"/>
    </source>
</evidence>
<keyword evidence="3" id="KW-1185">Reference proteome</keyword>
<accession>A0A0F0KXQ4</accession>
<proteinExistence type="predicted"/>
<organism evidence="2 3">
    <name type="scientific">Microbacterium azadirachtae</name>
    <dbReference type="NCBI Taxonomy" id="582680"/>
    <lineage>
        <taxon>Bacteria</taxon>
        <taxon>Bacillati</taxon>
        <taxon>Actinomycetota</taxon>
        <taxon>Actinomycetes</taxon>
        <taxon>Micrococcales</taxon>
        <taxon>Microbacteriaceae</taxon>
        <taxon>Microbacterium</taxon>
    </lineage>
</organism>
<gene>
    <name evidence="2" type="ORF">RL72_01598</name>
</gene>
<evidence type="ECO:0000313" key="3">
    <source>
        <dbReference type="Proteomes" id="UP000033448"/>
    </source>
</evidence>
<dbReference type="OrthoDB" id="3267842at2"/>
<sequence length="188" mass="21596">MSNGAHAEPAPTVWITRAEAGQIAPGLTPQRLDYLRREAPYPSKITAPPARVLSDGEVIYDELALRRWLESTVSWEWRYGHFGAYRPPPSEDRAYAFQNADLATLRRRTYVTESRLLELIPDLPLWRIRDLRFRAVGPRFLKPSHRTVIYIEEEALDWASGVSDYSDPIPDRVGRTGQPYTPVVRRLP</sequence>
<comment type="caution">
    <text evidence="2">The sequence shown here is derived from an EMBL/GenBank/DDBJ whole genome shotgun (WGS) entry which is preliminary data.</text>
</comment>
<name>A0A0F0KXQ4_9MICO</name>
<dbReference type="AlphaFoldDB" id="A0A0F0KXQ4"/>
<dbReference type="EMBL" id="JYIT01000072">
    <property type="protein sequence ID" value="KJL24875.1"/>
    <property type="molecule type" value="Genomic_DNA"/>
</dbReference>
<protein>
    <submittedName>
        <fullName evidence="2">Uncharacterized protein</fullName>
    </submittedName>
</protein>
<dbReference type="PATRIC" id="fig|582680.7.peg.1637"/>
<reference evidence="2 3" key="1">
    <citation type="submission" date="2015-02" db="EMBL/GenBank/DDBJ databases">
        <title>Draft genome sequences of ten Microbacterium spp. with emphasis on heavy metal contaminated environments.</title>
        <authorList>
            <person name="Corretto E."/>
        </authorList>
    </citation>
    <scope>NUCLEOTIDE SEQUENCE [LARGE SCALE GENOMIC DNA]</scope>
    <source>
        <strain evidence="2 3">DSM 23848</strain>
    </source>
</reference>
<evidence type="ECO:0000313" key="2">
    <source>
        <dbReference type="EMBL" id="KJL24875.1"/>
    </source>
</evidence>